<proteinExistence type="predicted"/>
<evidence type="ECO:0000313" key="1">
    <source>
        <dbReference type="EMBL" id="JAH16020.1"/>
    </source>
</evidence>
<protein>
    <submittedName>
        <fullName evidence="1">Uncharacterized protein</fullName>
    </submittedName>
</protein>
<organism evidence="1">
    <name type="scientific">Anguilla anguilla</name>
    <name type="common">European freshwater eel</name>
    <name type="synonym">Muraena anguilla</name>
    <dbReference type="NCBI Taxonomy" id="7936"/>
    <lineage>
        <taxon>Eukaryota</taxon>
        <taxon>Metazoa</taxon>
        <taxon>Chordata</taxon>
        <taxon>Craniata</taxon>
        <taxon>Vertebrata</taxon>
        <taxon>Euteleostomi</taxon>
        <taxon>Actinopterygii</taxon>
        <taxon>Neopterygii</taxon>
        <taxon>Teleostei</taxon>
        <taxon>Anguilliformes</taxon>
        <taxon>Anguillidae</taxon>
        <taxon>Anguilla</taxon>
    </lineage>
</organism>
<reference evidence="1" key="2">
    <citation type="journal article" date="2015" name="Fish Shellfish Immunol.">
        <title>Early steps in the European eel (Anguilla anguilla)-Vibrio vulnificus interaction in the gills: Role of the RtxA13 toxin.</title>
        <authorList>
            <person name="Callol A."/>
            <person name="Pajuelo D."/>
            <person name="Ebbesson L."/>
            <person name="Teles M."/>
            <person name="MacKenzie S."/>
            <person name="Amaro C."/>
        </authorList>
    </citation>
    <scope>NUCLEOTIDE SEQUENCE</scope>
</reference>
<dbReference type="EMBL" id="GBXM01092557">
    <property type="protein sequence ID" value="JAH16020.1"/>
    <property type="molecule type" value="Transcribed_RNA"/>
</dbReference>
<accession>A0A0E9QI45</accession>
<sequence length="44" mass="4954">MGLPMGDPCGDLVLDPTSYICLKHYIMTLLHACRLVQSYPLNFL</sequence>
<reference evidence="1" key="1">
    <citation type="submission" date="2014-11" db="EMBL/GenBank/DDBJ databases">
        <authorList>
            <person name="Amaro Gonzalez C."/>
        </authorList>
    </citation>
    <scope>NUCLEOTIDE SEQUENCE</scope>
</reference>
<name>A0A0E9QI45_ANGAN</name>
<dbReference type="AlphaFoldDB" id="A0A0E9QI45"/>